<dbReference type="AlphaFoldDB" id="M0DEF1"/>
<dbReference type="InterPro" id="IPR007048">
    <property type="entry name" value="IraD/Gp25-like"/>
</dbReference>
<dbReference type="EMBL" id="AOIV01000011">
    <property type="protein sequence ID" value="ELZ32514.1"/>
    <property type="molecule type" value="Genomic_DNA"/>
</dbReference>
<proteinExistence type="predicted"/>
<dbReference type="RefSeq" id="WP_008385197.1">
    <property type="nucleotide sequence ID" value="NZ_AOIV01000011.1"/>
</dbReference>
<dbReference type="Gene3D" id="3.10.450.40">
    <property type="match status" value="1"/>
</dbReference>
<comment type="caution">
    <text evidence="2">The sequence shown here is derived from an EMBL/GenBank/DDBJ whole genome shotgun (WGS) entry which is preliminary data.</text>
</comment>
<gene>
    <name evidence="2" type="ORF">C474_06822</name>
</gene>
<evidence type="ECO:0000313" key="3">
    <source>
        <dbReference type="Proteomes" id="UP000011513"/>
    </source>
</evidence>
<keyword evidence="3" id="KW-1185">Reference proteome</keyword>
<accession>M0DEF1</accession>
<organism evidence="2 3">
    <name type="scientific">Halogeometricum pallidum JCM 14848</name>
    <dbReference type="NCBI Taxonomy" id="1227487"/>
    <lineage>
        <taxon>Archaea</taxon>
        <taxon>Methanobacteriati</taxon>
        <taxon>Methanobacteriota</taxon>
        <taxon>Stenosarchaea group</taxon>
        <taxon>Halobacteria</taxon>
        <taxon>Halobacteriales</taxon>
        <taxon>Haloferacaceae</taxon>
        <taxon>Halogeometricum</taxon>
    </lineage>
</organism>
<dbReference type="Pfam" id="PF04965">
    <property type="entry name" value="GPW_gp25"/>
    <property type="match status" value="1"/>
</dbReference>
<dbReference type="Proteomes" id="UP000011513">
    <property type="component" value="Unassembled WGS sequence"/>
</dbReference>
<evidence type="ECO:0000313" key="2">
    <source>
        <dbReference type="EMBL" id="ELZ32514.1"/>
    </source>
</evidence>
<dbReference type="InParanoid" id="M0DEF1"/>
<dbReference type="eggNOG" id="arCOG11183">
    <property type="taxonomic scope" value="Archaea"/>
</dbReference>
<evidence type="ECO:0000259" key="1">
    <source>
        <dbReference type="Pfam" id="PF04965"/>
    </source>
</evidence>
<feature type="domain" description="IraD/Gp25-like" evidence="1">
    <location>
        <begin position="27"/>
        <end position="116"/>
    </location>
</feature>
<dbReference type="OrthoDB" id="147169at2157"/>
<name>M0DEF1_HALPD</name>
<sequence>MTRTFLGTGWNFPVRTDSRSTIVAAADETDIEQSIRIILGTAKGERVMRPDFGCDIHDYAFAVVDTTTRTLISSSVEEALARWEPRIDVERVDTSTADLDAGRLLVEIAYRIRSSNARRNLVYPFYLEE</sequence>
<reference evidence="2 3" key="1">
    <citation type="journal article" date="2014" name="PLoS Genet.">
        <title>Phylogenetically driven sequencing of extremely halophilic archaea reveals strategies for static and dynamic osmo-response.</title>
        <authorList>
            <person name="Becker E.A."/>
            <person name="Seitzer P.M."/>
            <person name="Tritt A."/>
            <person name="Larsen D."/>
            <person name="Krusor M."/>
            <person name="Yao A.I."/>
            <person name="Wu D."/>
            <person name="Madern D."/>
            <person name="Eisen J.A."/>
            <person name="Darling A.E."/>
            <person name="Facciotti M.T."/>
        </authorList>
    </citation>
    <scope>NUCLEOTIDE SEQUENCE [LARGE SCALE GENOMIC DNA]</scope>
    <source>
        <strain evidence="2 3">JCM 14848</strain>
    </source>
</reference>
<dbReference type="SUPFAM" id="SSF160719">
    <property type="entry name" value="gpW/gp25-like"/>
    <property type="match status" value="1"/>
</dbReference>
<protein>
    <submittedName>
        <fullName evidence="2">GPW/gp25 family protein</fullName>
    </submittedName>
</protein>